<dbReference type="EMBL" id="JARQWQ010000043">
    <property type="protein sequence ID" value="KAK2558748.1"/>
    <property type="molecule type" value="Genomic_DNA"/>
</dbReference>
<name>A0AAD9QCK0_ACRCE</name>
<evidence type="ECO:0000313" key="2">
    <source>
        <dbReference type="Proteomes" id="UP001249851"/>
    </source>
</evidence>
<evidence type="ECO:0000313" key="1">
    <source>
        <dbReference type="EMBL" id="KAK2558748.1"/>
    </source>
</evidence>
<gene>
    <name evidence="1" type="ORF">P5673_018957</name>
</gene>
<reference evidence="1" key="2">
    <citation type="journal article" date="2023" name="Science">
        <title>Genomic signatures of disease resistance in endangered staghorn corals.</title>
        <authorList>
            <person name="Vollmer S.V."/>
            <person name="Selwyn J.D."/>
            <person name="Despard B.A."/>
            <person name="Roesel C.L."/>
        </authorList>
    </citation>
    <scope>NUCLEOTIDE SEQUENCE</scope>
    <source>
        <strain evidence="1">K2</strain>
    </source>
</reference>
<protein>
    <submittedName>
        <fullName evidence="1">Uncharacterized protein</fullName>
    </submittedName>
</protein>
<dbReference type="Proteomes" id="UP001249851">
    <property type="component" value="Unassembled WGS sequence"/>
</dbReference>
<proteinExistence type="predicted"/>
<keyword evidence="2" id="KW-1185">Reference proteome</keyword>
<comment type="caution">
    <text evidence="1">The sequence shown here is derived from an EMBL/GenBank/DDBJ whole genome shotgun (WGS) entry which is preliminary data.</text>
</comment>
<reference evidence="1" key="1">
    <citation type="journal article" date="2023" name="G3 (Bethesda)">
        <title>Whole genome assembly and annotation of the endangered Caribbean coral Acropora cervicornis.</title>
        <authorList>
            <person name="Selwyn J.D."/>
            <person name="Vollmer S.V."/>
        </authorList>
    </citation>
    <scope>NUCLEOTIDE SEQUENCE</scope>
    <source>
        <strain evidence="1">K2</strain>
    </source>
</reference>
<dbReference type="AlphaFoldDB" id="A0AAD9QCK0"/>
<accession>A0AAD9QCK0</accession>
<sequence>MLLSGSGQWCPVGLPFKDGVAKANDAHGFRVLRFGMAHLNYRLPRFHDSTSCPMLAAILETSSLPLVQHPALMGGNR</sequence>
<organism evidence="1 2">
    <name type="scientific">Acropora cervicornis</name>
    <name type="common">Staghorn coral</name>
    <dbReference type="NCBI Taxonomy" id="6130"/>
    <lineage>
        <taxon>Eukaryota</taxon>
        <taxon>Metazoa</taxon>
        <taxon>Cnidaria</taxon>
        <taxon>Anthozoa</taxon>
        <taxon>Hexacorallia</taxon>
        <taxon>Scleractinia</taxon>
        <taxon>Astrocoeniina</taxon>
        <taxon>Acroporidae</taxon>
        <taxon>Acropora</taxon>
    </lineage>
</organism>